<evidence type="ECO:0000256" key="5">
    <source>
        <dbReference type="ARBA" id="ARBA00022989"/>
    </source>
</evidence>
<evidence type="ECO:0000313" key="10">
    <source>
        <dbReference type="Proteomes" id="UP000325255"/>
    </source>
</evidence>
<dbReference type="InterPro" id="IPR035906">
    <property type="entry name" value="MetI-like_sf"/>
</dbReference>
<keyword evidence="3" id="KW-1003">Cell membrane</keyword>
<keyword evidence="4 7" id="KW-0812">Transmembrane</keyword>
<evidence type="ECO:0000256" key="3">
    <source>
        <dbReference type="ARBA" id="ARBA00022475"/>
    </source>
</evidence>
<dbReference type="GO" id="GO:0071916">
    <property type="term" value="F:dipeptide transmembrane transporter activity"/>
    <property type="evidence" value="ECO:0007669"/>
    <property type="project" value="TreeGrafter"/>
</dbReference>
<feature type="domain" description="ABC transmembrane type-1" evidence="8">
    <location>
        <begin position="100"/>
        <end position="301"/>
    </location>
</feature>
<dbReference type="PANTHER" id="PTHR43163:SF6">
    <property type="entry name" value="DIPEPTIDE TRANSPORT SYSTEM PERMEASE PROTEIN DPPB-RELATED"/>
    <property type="match status" value="1"/>
</dbReference>
<keyword evidence="10" id="KW-1185">Reference proteome</keyword>
<feature type="transmembrane region" description="Helical" evidence="7">
    <location>
        <begin position="104"/>
        <end position="126"/>
    </location>
</feature>
<evidence type="ECO:0000256" key="7">
    <source>
        <dbReference type="RuleBase" id="RU363032"/>
    </source>
</evidence>
<dbReference type="InterPro" id="IPR045621">
    <property type="entry name" value="BPD_transp_1_N"/>
</dbReference>
<evidence type="ECO:0000256" key="1">
    <source>
        <dbReference type="ARBA" id="ARBA00004651"/>
    </source>
</evidence>
<dbReference type="Pfam" id="PF00528">
    <property type="entry name" value="BPD_transp_1"/>
    <property type="match status" value="1"/>
</dbReference>
<proteinExistence type="inferred from homology"/>
<name>A0A5M6IME6_9PROT</name>
<dbReference type="Pfam" id="PF19300">
    <property type="entry name" value="BPD_transp_1_N"/>
    <property type="match status" value="1"/>
</dbReference>
<dbReference type="Proteomes" id="UP000325255">
    <property type="component" value="Unassembled WGS sequence"/>
</dbReference>
<dbReference type="InterPro" id="IPR000515">
    <property type="entry name" value="MetI-like"/>
</dbReference>
<dbReference type="GO" id="GO:0005886">
    <property type="term" value="C:plasma membrane"/>
    <property type="evidence" value="ECO:0007669"/>
    <property type="project" value="UniProtKB-SubCell"/>
</dbReference>
<protein>
    <submittedName>
        <fullName evidence="9">ABC transporter permease</fullName>
    </submittedName>
</protein>
<keyword evidence="2 7" id="KW-0813">Transport</keyword>
<evidence type="ECO:0000259" key="8">
    <source>
        <dbReference type="PROSITE" id="PS50928"/>
    </source>
</evidence>
<keyword evidence="5 7" id="KW-1133">Transmembrane helix</keyword>
<keyword evidence="6 7" id="KW-0472">Membrane</keyword>
<organism evidence="9 10">
    <name type="scientific">Rhodovastum atsumiense</name>
    <dbReference type="NCBI Taxonomy" id="504468"/>
    <lineage>
        <taxon>Bacteria</taxon>
        <taxon>Pseudomonadati</taxon>
        <taxon>Pseudomonadota</taxon>
        <taxon>Alphaproteobacteria</taxon>
        <taxon>Acetobacterales</taxon>
        <taxon>Acetobacteraceae</taxon>
        <taxon>Rhodovastum</taxon>
    </lineage>
</organism>
<feature type="transmembrane region" description="Helical" evidence="7">
    <location>
        <begin position="178"/>
        <end position="197"/>
    </location>
</feature>
<sequence>MLRILARRVVQAVLVALIVASLCFLLMRLLPGDLAFRIAAGRYGYDLVDAASAASVRAELGLDRPVLLQFALWIADVFTFDLGNSMISGGRVAVEVSVQMTYTVLLATAAVLVAMLPGPGFGLLCGLRPGGLADRAGLALAAVLRAVPGFVVGLMLMVVFAARLGWLPAAGFAEPATLILPAVSLGLCLAAISARIARDATVACMASPAVAFAREKGLSLPQTVWQHVIRNAAVPVITHLGVQAVLLVEGVVVIETLFSWPGVGHALVHGVLGRDIPVVQGMALALGLLVVGLNTMVDMLVLAIDPRRRGA</sequence>
<dbReference type="PROSITE" id="PS50928">
    <property type="entry name" value="ABC_TM1"/>
    <property type="match status" value="1"/>
</dbReference>
<dbReference type="PANTHER" id="PTHR43163">
    <property type="entry name" value="DIPEPTIDE TRANSPORT SYSTEM PERMEASE PROTEIN DPPB-RELATED"/>
    <property type="match status" value="1"/>
</dbReference>
<reference evidence="9 10" key="1">
    <citation type="submission" date="2019-09" db="EMBL/GenBank/DDBJ databases">
        <title>Genome sequence of Rhodovastum atsumiense, a diverse member of the Acetobacteraceae family of non-sulfur purple photosynthetic bacteria.</title>
        <authorList>
            <person name="Meyer T."/>
            <person name="Kyndt J."/>
        </authorList>
    </citation>
    <scope>NUCLEOTIDE SEQUENCE [LARGE SCALE GENOMIC DNA]</scope>
    <source>
        <strain evidence="9 10">DSM 21279</strain>
    </source>
</reference>
<evidence type="ECO:0000256" key="6">
    <source>
        <dbReference type="ARBA" id="ARBA00023136"/>
    </source>
</evidence>
<accession>A0A5M6IME6</accession>
<feature type="transmembrane region" description="Helical" evidence="7">
    <location>
        <begin position="138"/>
        <end position="166"/>
    </location>
</feature>
<feature type="transmembrane region" description="Helical" evidence="7">
    <location>
        <begin position="12"/>
        <end position="30"/>
    </location>
</feature>
<evidence type="ECO:0000313" key="9">
    <source>
        <dbReference type="EMBL" id="KAA5609430.1"/>
    </source>
</evidence>
<feature type="transmembrane region" description="Helical" evidence="7">
    <location>
        <begin position="278"/>
        <end position="304"/>
    </location>
</feature>
<gene>
    <name evidence="9" type="ORF">F1189_24335</name>
</gene>
<evidence type="ECO:0000256" key="2">
    <source>
        <dbReference type="ARBA" id="ARBA00022448"/>
    </source>
</evidence>
<dbReference type="OrthoDB" id="9807402at2"/>
<dbReference type="EMBL" id="VWPK01000051">
    <property type="protein sequence ID" value="KAA5609430.1"/>
    <property type="molecule type" value="Genomic_DNA"/>
</dbReference>
<dbReference type="SUPFAM" id="SSF161098">
    <property type="entry name" value="MetI-like"/>
    <property type="match status" value="1"/>
</dbReference>
<comment type="similarity">
    <text evidence="7">Belongs to the binding-protein-dependent transport system permease family.</text>
</comment>
<dbReference type="Gene3D" id="1.10.3720.10">
    <property type="entry name" value="MetI-like"/>
    <property type="match status" value="1"/>
</dbReference>
<dbReference type="CDD" id="cd06261">
    <property type="entry name" value="TM_PBP2"/>
    <property type="match status" value="1"/>
</dbReference>
<comment type="caution">
    <text evidence="9">The sequence shown here is derived from an EMBL/GenBank/DDBJ whole genome shotgun (WGS) entry which is preliminary data.</text>
</comment>
<dbReference type="AlphaFoldDB" id="A0A5M6IME6"/>
<comment type="subcellular location">
    <subcellularLocation>
        <location evidence="1 7">Cell membrane</location>
        <topology evidence="1 7">Multi-pass membrane protein</topology>
    </subcellularLocation>
</comment>
<evidence type="ECO:0000256" key="4">
    <source>
        <dbReference type="ARBA" id="ARBA00022692"/>
    </source>
</evidence>
<feature type="transmembrane region" description="Helical" evidence="7">
    <location>
        <begin position="236"/>
        <end position="258"/>
    </location>
</feature>